<evidence type="ECO:0000259" key="1">
    <source>
        <dbReference type="Pfam" id="PF00535"/>
    </source>
</evidence>
<dbReference type="InterPro" id="IPR029044">
    <property type="entry name" value="Nucleotide-diphossugar_trans"/>
</dbReference>
<dbReference type="InterPro" id="IPR001173">
    <property type="entry name" value="Glyco_trans_2-like"/>
</dbReference>
<feature type="domain" description="Glycosyltransferase 2-like" evidence="1">
    <location>
        <begin position="25"/>
        <end position="196"/>
    </location>
</feature>
<name>A0ABP8NTG8_9BACT</name>
<evidence type="ECO:0000313" key="3">
    <source>
        <dbReference type="Proteomes" id="UP001501175"/>
    </source>
</evidence>
<dbReference type="PANTHER" id="PTHR43685">
    <property type="entry name" value="GLYCOSYLTRANSFERASE"/>
    <property type="match status" value="1"/>
</dbReference>
<gene>
    <name evidence="2" type="ORF">GCM10023189_60050</name>
</gene>
<comment type="caution">
    <text evidence="2">The sequence shown here is derived from an EMBL/GenBank/DDBJ whole genome shotgun (WGS) entry which is preliminary data.</text>
</comment>
<reference evidence="3" key="1">
    <citation type="journal article" date="2019" name="Int. J. Syst. Evol. Microbiol.">
        <title>The Global Catalogue of Microorganisms (GCM) 10K type strain sequencing project: providing services to taxonomists for standard genome sequencing and annotation.</title>
        <authorList>
            <consortium name="The Broad Institute Genomics Platform"/>
            <consortium name="The Broad Institute Genome Sequencing Center for Infectious Disease"/>
            <person name="Wu L."/>
            <person name="Ma J."/>
        </authorList>
    </citation>
    <scope>NUCLEOTIDE SEQUENCE [LARGE SCALE GENOMIC DNA]</scope>
    <source>
        <strain evidence="3">JCM 17927</strain>
    </source>
</reference>
<accession>A0ABP8NTG8</accession>
<dbReference type="Proteomes" id="UP001501175">
    <property type="component" value="Unassembled WGS sequence"/>
</dbReference>
<keyword evidence="3" id="KW-1185">Reference proteome</keyword>
<dbReference type="Pfam" id="PF00535">
    <property type="entry name" value="Glycos_transf_2"/>
    <property type="match status" value="1"/>
</dbReference>
<dbReference type="RefSeq" id="WP_345250219.1">
    <property type="nucleotide sequence ID" value="NZ_BAABHD010000084.1"/>
</dbReference>
<evidence type="ECO:0000313" key="2">
    <source>
        <dbReference type="EMBL" id="GAA4470780.1"/>
    </source>
</evidence>
<dbReference type="EMBL" id="BAABHD010000084">
    <property type="protein sequence ID" value="GAA4470780.1"/>
    <property type="molecule type" value="Genomic_DNA"/>
</dbReference>
<proteinExistence type="predicted"/>
<dbReference type="SUPFAM" id="SSF53448">
    <property type="entry name" value="Nucleotide-diphospho-sugar transferases"/>
    <property type="match status" value="1"/>
</dbReference>
<dbReference type="InterPro" id="IPR050834">
    <property type="entry name" value="Glycosyltransf_2"/>
</dbReference>
<dbReference type="PANTHER" id="PTHR43685:SF2">
    <property type="entry name" value="GLYCOSYLTRANSFERASE 2-LIKE DOMAIN-CONTAINING PROTEIN"/>
    <property type="match status" value="1"/>
</dbReference>
<organism evidence="2 3">
    <name type="scientific">Nibrella saemangeumensis</name>
    <dbReference type="NCBI Taxonomy" id="1084526"/>
    <lineage>
        <taxon>Bacteria</taxon>
        <taxon>Pseudomonadati</taxon>
        <taxon>Bacteroidota</taxon>
        <taxon>Cytophagia</taxon>
        <taxon>Cytophagales</taxon>
        <taxon>Spirosomataceae</taxon>
        <taxon>Nibrella</taxon>
    </lineage>
</organism>
<dbReference type="Gene3D" id="3.90.550.10">
    <property type="entry name" value="Spore Coat Polysaccharide Biosynthesis Protein SpsA, Chain A"/>
    <property type="match status" value="1"/>
</dbReference>
<sequence>MQSITGKENNLPMTPFLNQLRPWVSVICTSYNHEAFVTDALHSVVAQCYPNIELIVIDNASTDSTADRIQAFVQQHPAVVFIRNAENIGLCRAFNQGLKLAGGRYVIDLSADDVLLPGRIARQVAFFERLPESYAVVFTNAGYINPAGRLLGYHYPINEKGQARQKVPSGNVFRHVLESYFICTPTMMIRKEVLDAIGGYDETLWFEDFDFWIRTSRHYQYAYLDEVLTHKRHLDDSLSRQVIRSDNRILHSTLQVCYKAFDHCETPDEYRTLARRVRRFLRKCFYAEQFDLALQFGKLLQYMEEPDPITAAILLLCRLRVPVNGAYRRYIQCRNYPRLLRLKANLT</sequence>
<protein>
    <recommendedName>
        <fullName evidence="1">Glycosyltransferase 2-like domain-containing protein</fullName>
    </recommendedName>
</protein>